<organism evidence="1 2">
    <name type="scientific">Trichophyton equinum (strain ATCC MYA-4606 / CBS 127.97)</name>
    <name type="common">Horse ringworm fungus</name>
    <dbReference type="NCBI Taxonomy" id="559882"/>
    <lineage>
        <taxon>Eukaryota</taxon>
        <taxon>Fungi</taxon>
        <taxon>Dikarya</taxon>
        <taxon>Ascomycota</taxon>
        <taxon>Pezizomycotina</taxon>
        <taxon>Eurotiomycetes</taxon>
        <taxon>Eurotiomycetidae</taxon>
        <taxon>Onygenales</taxon>
        <taxon>Arthrodermataceae</taxon>
        <taxon>Trichophyton</taxon>
    </lineage>
</organism>
<protein>
    <submittedName>
        <fullName evidence="1">Uncharacterized protein</fullName>
    </submittedName>
</protein>
<dbReference type="AlphaFoldDB" id="F2Q4B1"/>
<dbReference type="Proteomes" id="UP000009169">
    <property type="component" value="Unassembled WGS sequence"/>
</dbReference>
<gene>
    <name evidence="1" type="ORF">TEQG_07973</name>
</gene>
<dbReference type="VEuPathDB" id="FungiDB:TEQG_07973"/>
<reference evidence="2" key="1">
    <citation type="journal article" date="2012" name="MBio">
        <title>Comparative genome analysis of Trichophyton rubrum and related dermatophytes reveals candidate genes involved in infection.</title>
        <authorList>
            <person name="Martinez D.A."/>
            <person name="Oliver B.G."/>
            <person name="Graeser Y."/>
            <person name="Goldberg J.M."/>
            <person name="Li W."/>
            <person name="Martinez-Rossi N.M."/>
            <person name="Monod M."/>
            <person name="Shelest E."/>
            <person name="Barton R.C."/>
            <person name="Birch E."/>
            <person name="Brakhage A.A."/>
            <person name="Chen Z."/>
            <person name="Gurr S.J."/>
            <person name="Heiman D."/>
            <person name="Heitman J."/>
            <person name="Kosti I."/>
            <person name="Rossi A."/>
            <person name="Saif S."/>
            <person name="Samalova M."/>
            <person name="Saunders C.W."/>
            <person name="Shea T."/>
            <person name="Summerbell R.C."/>
            <person name="Xu J."/>
            <person name="Young S."/>
            <person name="Zeng Q."/>
            <person name="Birren B.W."/>
            <person name="Cuomo C.A."/>
            <person name="White T.C."/>
        </authorList>
    </citation>
    <scope>NUCLEOTIDE SEQUENCE [LARGE SCALE GENOMIC DNA]</scope>
    <source>
        <strain evidence="2">ATCC MYA-4606 / CBS 127.97</strain>
    </source>
</reference>
<keyword evidence="2" id="KW-1185">Reference proteome</keyword>
<dbReference type="EMBL" id="DS995791">
    <property type="protein sequence ID" value="EGE08979.1"/>
    <property type="molecule type" value="Genomic_DNA"/>
</dbReference>
<proteinExistence type="predicted"/>
<evidence type="ECO:0000313" key="2">
    <source>
        <dbReference type="Proteomes" id="UP000009169"/>
    </source>
</evidence>
<accession>F2Q4B1</accession>
<evidence type="ECO:0000313" key="1">
    <source>
        <dbReference type="EMBL" id="EGE08979.1"/>
    </source>
</evidence>
<dbReference type="OrthoDB" id="10601338at2759"/>
<dbReference type="HOGENOM" id="CLU_1836550_0_0_1"/>
<name>F2Q4B1_TRIEC</name>
<sequence length="140" mass="15473">MKRIRAAKYAALRKLVLKIHARAPRLARYHLQGLVMIDWRKGGFVHAGLLLGSPCVRMLVEENRASFPPSWRGDTSPQPCFADALWLPNGGISDCRAEDEDAAIVVVVVVGTTRNGHFYSAASRDPQEVGNLDGDNVRQH</sequence>
<dbReference type="eggNOG" id="ENOG502RQCX">
    <property type="taxonomic scope" value="Eukaryota"/>
</dbReference>